<dbReference type="InterPro" id="IPR036249">
    <property type="entry name" value="Thioredoxin-like_sf"/>
</dbReference>
<protein>
    <submittedName>
        <fullName evidence="2">DsbA family protein</fullName>
    </submittedName>
</protein>
<proteinExistence type="predicted"/>
<name>A0A5C8ZKP6_9ACTN</name>
<dbReference type="EMBL" id="VKAC01000001">
    <property type="protein sequence ID" value="TXR58174.1"/>
    <property type="molecule type" value="Genomic_DNA"/>
</dbReference>
<keyword evidence="3" id="KW-1185">Reference proteome</keyword>
<dbReference type="Gene3D" id="3.40.30.10">
    <property type="entry name" value="Glutaredoxin"/>
    <property type="match status" value="1"/>
</dbReference>
<dbReference type="PROSITE" id="PS00194">
    <property type="entry name" value="THIOREDOXIN_1"/>
    <property type="match status" value="1"/>
</dbReference>
<organism evidence="2 3">
    <name type="scientific">Quadrisphaera setariae</name>
    <dbReference type="NCBI Taxonomy" id="2593304"/>
    <lineage>
        <taxon>Bacteria</taxon>
        <taxon>Bacillati</taxon>
        <taxon>Actinomycetota</taxon>
        <taxon>Actinomycetes</taxon>
        <taxon>Kineosporiales</taxon>
        <taxon>Kineosporiaceae</taxon>
        <taxon>Quadrisphaera</taxon>
    </lineage>
</organism>
<dbReference type="OrthoDB" id="9813770at2"/>
<gene>
    <name evidence="2" type="ORF">FMM08_03050</name>
</gene>
<dbReference type="Pfam" id="PF01323">
    <property type="entry name" value="DSBA"/>
    <property type="match status" value="1"/>
</dbReference>
<feature type="domain" description="DSBA-like thioredoxin" evidence="1">
    <location>
        <begin position="22"/>
        <end position="196"/>
    </location>
</feature>
<dbReference type="SUPFAM" id="SSF52833">
    <property type="entry name" value="Thioredoxin-like"/>
    <property type="match status" value="1"/>
</dbReference>
<evidence type="ECO:0000259" key="1">
    <source>
        <dbReference type="Pfam" id="PF01323"/>
    </source>
</evidence>
<reference evidence="2 3" key="1">
    <citation type="submission" date="2019-07" db="EMBL/GenBank/DDBJ databases">
        <title>Quadrisphaera sp. strain DD2A genome sequencing and assembly.</title>
        <authorList>
            <person name="Kim I."/>
        </authorList>
    </citation>
    <scope>NUCLEOTIDE SEQUENCE [LARGE SCALE GENOMIC DNA]</scope>
    <source>
        <strain evidence="2 3">DD2A</strain>
    </source>
</reference>
<dbReference type="Gene3D" id="1.10.472.60">
    <property type="entry name" value="putative protein disulfide isomerase domain"/>
    <property type="match status" value="1"/>
</dbReference>
<evidence type="ECO:0000313" key="2">
    <source>
        <dbReference type="EMBL" id="TXR58174.1"/>
    </source>
</evidence>
<evidence type="ECO:0000313" key="3">
    <source>
        <dbReference type="Proteomes" id="UP000321234"/>
    </source>
</evidence>
<dbReference type="RefSeq" id="WP_147924783.1">
    <property type="nucleotide sequence ID" value="NZ_VKAC01000001.1"/>
</dbReference>
<dbReference type="GO" id="GO:0016491">
    <property type="term" value="F:oxidoreductase activity"/>
    <property type="evidence" value="ECO:0007669"/>
    <property type="project" value="InterPro"/>
</dbReference>
<accession>A0A5C8ZKP6</accession>
<comment type="caution">
    <text evidence="2">The sequence shown here is derived from an EMBL/GenBank/DDBJ whole genome shotgun (WGS) entry which is preliminary data.</text>
</comment>
<dbReference type="PANTHER" id="PTHR13887">
    <property type="entry name" value="GLUTATHIONE S-TRANSFERASE KAPPA"/>
    <property type="match status" value="1"/>
</dbReference>
<dbReference type="PANTHER" id="PTHR13887:SF54">
    <property type="entry name" value="DSBA FAMILY PROTEIN"/>
    <property type="match status" value="1"/>
</dbReference>
<dbReference type="Proteomes" id="UP000321234">
    <property type="component" value="Unassembled WGS sequence"/>
</dbReference>
<dbReference type="InterPro" id="IPR001853">
    <property type="entry name" value="DSBA-like_thioredoxin_dom"/>
</dbReference>
<dbReference type="InterPro" id="IPR017937">
    <property type="entry name" value="Thioredoxin_CS"/>
</dbReference>
<dbReference type="AlphaFoldDB" id="A0A5C8ZKP6"/>
<sequence>MSETTSTTTTAAPASPAPLALTYVFDAYCGWCYGFGPSVRELAQSDDVSVEVISGGLFSGARVSALADHPYIPEANARISALTGAHFGPGYQRAVADGTLRMDSDDASRGLVALKAVAPQRRQVELAGALQRAFYEDGLSLSSPQTYRVIAEREGLDADALVAAFEDPATATAAAAERQRARALGVDSYPTLLARTDRGLVKIGSPVAGAEHLRQAVEALRG</sequence>